<evidence type="ECO:0000313" key="1">
    <source>
        <dbReference type="EMBL" id="CAB4168838.1"/>
    </source>
</evidence>
<dbReference type="EMBL" id="LR796835">
    <property type="protein sequence ID" value="CAB4168838.1"/>
    <property type="molecule type" value="Genomic_DNA"/>
</dbReference>
<protein>
    <submittedName>
        <fullName evidence="1">Uncharacterized protein</fullName>
    </submittedName>
</protein>
<name>A0A6J5PI42_9CAUD</name>
<gene>
    <name evidence="1" type="ORF">UFOVP581_3</name>
</gene>
<reference evidence="1" key="1">
    <citation type="submission" date="2020-04" db="EMBL/GenBank/DDBJ databases">
        <authorList>
            <person name="Chiriac C."/>
            <person name="Salcher M."/>
            <person name="Ghai R."/>
            <person name="Kavagutti S V."/>
        </authorList>
    </citation>
    <scope>NUCLEOTIDE SEQUENCE</scope>
</reference>
<sequence>MTNEFLKCQDCGKQDDTVREDECPFASEVNDSVVEIIICPDCYSERGRDI</sequence>
<accession>A0A6J5PI42</accession>
<proteinExistence type="predicted"/>
<organism evidence="1">
    <name type="scientific">uncultured Caudovirales phage</name>
    <dbReference type="NCBI Taxonomy" id="2100421"/>
    <lineage>
        <taxon>Viruses</taxon>
        <taxon>Duplodnaviria</taxon>
        <taxon>Heunggongvirae</taxon>
        <taxon>Uroviricota</taxon>
        <taxon>Caudoviricetes</taxon>
        <taxon>Peduoviridae</taxon>
        <taxon>Maltschvirus</taxon>
        <taxon>Maltschvirus maltsch</taxon>
    </lineage>
</organism>